<gene>
    <name evidence="2" type="ORF">QBC36DRAFT_295913</name>
</gene>
<sequence length="314" mass="35036">MDSLSTPFRGWKRKAVVLLLQLAPATWALVYPRVADINPATIDKYDGPAGNYSKTLLSARQDASKGEGSPVGLDCMYRCTFATCGAGSCPLKGRGLRYPEIEARTEGNVTSSLRKRVFHNDEEVWTAQKIDNYVFNNLGYSGTDGQFRQPGAFDMLINEFAGEVTVAAERIMPAADEKAFQIGTNHVHGCTVVIIVSNRAVKRVIYPITKEGDMDGRGEYLTPKWYNEPTDQTRAIIYTPLRADWIGAAIERKISSPKIEVIPYFRLNYNPSVTFPNGLLTYHYYGPDAHLVPNNARGCVLFQYDFPFIYKPPG</sequence>
<evidence type="ECO:0000313" key="2">
    <source>
        <dbReference type="EMBL" id="KAK4170848.1"/>
    </source>
</evidence>
<reference evidence="2" key="1">
    <citation type="journal article" date="2023" name="Mol. Phylogenet. Evol.">
        <title>Genome-scale phylogeny and comparative genomics of the fungal order Sordariales.</title>
        <authorList>
            <person name="Hensen N."/>
            <person name="Bonometti L."/>
            <person name="Westerberg I."/>
            <person name="Brannstrom I.O."/>
            <person name="Guillou S."/>
            <person name="Cros-Aarteil S."/>
            <person name="Calhoun S."/>
            <person name="Haridas S."/>
            <person name="Kuo A."/>
            <person name="Mondo S."/>
            <person name="Pangilinan J."/>
            <person name="Riley R."/>
            <person name="LaButti K."/>
            <person name="Andreopoulos B."/>
            <person name="Lipzen A."/>
            <person name="Chen C."/>
            <person name="Yan M."/>
            <person name="Daum C."/>
            <person name="Ng V."/>
            <person name="Clum A."/>
            <person name="Steindorff A."/>
            <person name="Ohm R.A."/>
            <person name="Martin F."/>
            <person name="Silar P."/>
            <person name="Natvig D.O."/>
            <person name="Lalanne C."/>
            <person name="Gautier V."/>
            <person name="Ament-Velasquez S.L."/>
            <person name="Kruys A."/>
            <person name="Hutchinson M.I."/>
            <person name="Powell A.J."/>
            <person name="Barry K."/>
            <person name="Miller A.N."/>
            <person name="Grigoriev I.V."/>
            <person name="Debuchy R."/>
            <person name="Gladieux P."/>
            <person name="Hiltunen Thoren M."/>
            <person name="Johannesson H."/>
        </authorList>
    </citation>
    <scope>NUCLEOTIDE SEQUENCE</scope>
    <source>
        <strain evidence="2">CBS 892.96</strain>
    </source>
</reference>
<organism evidence="2 3">
    <name type="scientific">Triangularia setosa</name>
    <dbReference type="NCBI Taxonomy" id="2587417"/>
    <lineage>
        <taxon>Eukaryota</taxon>
        <taxon>Fungi</taxon>
        <taxon>Dikarya</taxon>
        <taxon>Ascomycota</taxon>
        <taxon>Pezizomycotina</taxon>
        <taxon>Sordariomycetes</taxon>
        <taxon>Sordariomycetidae</taxon>
        <taxon>Sordariales</taxon>
        <taxon>Podosporaceae</taxon>
        <taxon>Triangularia</taxon>
    </lineage>
</organism>
<proteinExistence type="predicted"/>
<feature type="signal peptide" evidence="1">
    <location>
        <begin position="1"/>
        <end position="28"/>
    </location>
</feature>
<feature type="chain" id="PRO_5042812642" evidence="1">
    <location>
        <begin position="29"/>
        <end position="314"/>
    </location>
</feature>
<keyword evidence="3" id="KW-1185">Reference proteome</keyword>
<dbReference type="AlphaFoldDB" id="A0AAN6VX51"/>
<reference evidence="2" key="2">
    <citation type="submission" date="2023-05" db="EMBL/GenBank/DDBJ databases">
        <authorList>
            <consortium name="Lawrence Berkeley National Laboratory"/>
            <person name="Steindorff A."/>
            <person name="Hensen N."/>
            <person name="Bonometti L."/>
            <person name="Westerberg I."/>
            <person name="Brannstrom I.O."/>
            <person name="Guillou S."/>
            <person name="Cros-Aarteil S."/>
            <person name="Calhoun S."/>
            <person name="Haridas S."/>
            <person name="Kuo A."/>
            <person name="Mondo S."/>
            <person name="Pangilinan J."/>
            <person name="Riley R."/>
            <person name="Labutti K."/>
            <person name="Andreopoulos B."/>
            <person name="Lipzen A."/>
            <person name="Chen C."/>
            <person name="Yanf M."/>
            <person name="Daum C."/>
            <person name="Ng V."/>
            <person name="Clum A."/>
            <person name="Ohm R."/>
            <person name="Martin F."/>
            <person name="Silar P."/>
            <person name="Natvig D."/>
            <person name="Lalanne C."/>
            <person name="Gautier V."/>
            <person name="Ament-Velasquez S.L."/>
            <person name="Kruys A."/>
            <person name="Hutchinson M.I."/>
            <person name="Powell A.J."/>
            <person name="Barry K."/>
            <person name="Miller A.N."/>
            <person name="Grigoriev I.V."/>
            <person name="Debuchy R."/>
            <person name="Gladieux P."/>
            <person name="Thoren M.H."/>
            <person name="Johannesson H."/>
        </authorList>
    </citation>
    <scope>NUCLEOTIDE SEQUENCE</scope>
    <source>
        <strain evidence="2">CBS 892.96</strain>
    </source>
</reference>
<evidence type="ECO:0000256" key="1">
    <source>
        <dbReference type="SAM" id="SignalP"/>
    </source>
</evidence>
<dbReference type="EMBL" id="MU866733">
    <property type="protein sequence ID" value="KAK4170848.1"/>
    <property type="molecule type" value="Genomic_DNA"/>
</dbReference>
<comment type="caution">
    <text evidence="2">The sequence shown here is derived from an EMBL/GenBank/DDBJ whole genome shotgun (WGS) entry which is preliminary data.</text>
</comment>
<dbReference type="Proteomes" id="UP001302321">
    <property type="component" value="Unassembled WGS sequence"/>
</dbReference>
<protein>
    <submittedName>
        <fullName evidence="2">Uncharacterized protein</fullName>
    </submittedName>
</protein>
<name>A0AAN6VX51_9PEZI</name>
<accession>A0AAN6VX51</accession>
<evidence type="ECO:0000313" key="3">
    <source>
        <dbReference type="Proteomes" id="UP001302321"/>
    </source>
</evidence>
<keyword evidence="1" id="KW-0732">Signal</keyword>